<dbReference type="EMBL" id="AFOY02000002">
    <property type="protein sequence ID" value="EXF96631.1"/>
    <property type="molecule type" value="Genomic_DNA"/>
</dbReference>
<gene>
    <name evidence="1" type="ORF">HK44_016665</name>
</gene>
<reference evidence="1 2" key="1">
    <citation type="journal article" date="2011" name="J. Bacteriol.">
        <title>Draft genome sequence of the polycyclic aromatic hydrocarbon-degrading, genetically engineered bioluminescent bioreporter Pseudomonas fluorescens HK44.</title>
        <authorList>
            <person name="Chauhan A."/>
            <person name="Layton A.C."/>
            <person name="Williams D.E."/>
            <person name="Smartt A.E."/>
            <person name="Ripp S."/>
            <person name="Karpinets T.V."/>
            <person name="Brown S.D."/>
            <person name="Sayler G.S."/>
        </authorList>
    </citation>
    <scope>NUCLEOTIDE SEQUENCE [LARGE SCALE GENOMIC DNA]</scope>
    <source>
        <strain evidence="1 2">HK44</strain>
    </source>
</reference>
<dbReference type="HOGENOM" id="CLU_3295171_0_0_6"/>
<proteinExistence type="predicted"/>
<comment type="caution">
    <text evidence="1">The sequence shown here is derived from an EMBL/GenBank/DDBJ whole genome shotgun (WGS) entry which is preliminary data.</text>
</comment>
<dbReference type="Proteomes" id="UP000022611">
    <property type="component" value="Unassembled WGS sequence"/>
</dbReference>
<protein>
    <submittedName>
        <fullName evidence="1">Uncharacterized protein</fullName>
    </submittedName>
</protein>
<organism evidence="1 2">
    <name type="scientific">Pseudomonas fluorescens HK44</name>
    <dbReference type="NCBI Taxonomy" id="1042209"/>
    <lineage>
        <taxon>Bacteria</taxon>
        <taxon>Pseudomonadati</taxon>
        <taxon>Pseudomonadota</taxon>
        <taxon>Gammaproteobacteria</taxon>
        <taxon>Pseudomonadales</taxon>
        <taxon>Pseudomonadaceae</taxon>
        <taxon>Pseudomonas</taxon>
    </lineage>
</organism>
<sequence length="40" mass="4604">MIDTLLRRNVFKEFVAFGALRDACEPLPVWQKIAKVRSLA</sequence>
<evidence type="ECO:0000313" key="2">
    <source>
        <dbReference type="Proteomes" id="UP000022611"/>
    </source>
</evidence>
<accession>A0A010RWM6</accession>
<dbReference type="AlphaFoldDB" id="A0A010RWM6"/>
<name>A0A010RWM6_PSEFL</name>
<evidence type="ECO:0000313" key="1">
    <source>
        <dbReference type="EMBL" id="EXF96631.1"/>
    </source>
</evidence>